<accession>A0A2J6QU86</accession>
<protein>
    <recommendedName>
        <fullName evidence="3">ABM domain-containing protein</fullName>
    </recommendedName>
</protein>
<dbReference type="Gene3D" id="3.30.70.100">
    <property type="match status" value="1"/>
</dbReference>
<evidence type="ECO:0000313" key="1">
    <source>
        <dbReference type="EMBL" id="PMD29826.1"/>
    </source>
</evidence>
<dbReference type="OrthoDB" id="3830579at2759"/>
<keyword evidence="2" id="KW-1185">Reference proteome</keyword>
<reference evidence="1 2" key="1">
    <citation type="submission" date="2016-04" db="EMBL/GenBank/DDBJ databases">
        <title>A degradative enzymes factory behind the ericoid mycorrhizal symbiosis.</title>
        <authorList>
            <consortium name="DOE Joint Genome Institute"/>
            <person name="Martino E."/>
            <person name="Morin E."/>
            <person name="Grelet G."/>
            <person name="Kuo A."/>
            <person name="Kohler A."/>
            <person name="Daghino S."/>
            <person name="Barry K."/>
            <person name="Choi C."/>
            <person name="Cichocki N."/>
            <person name="Clum A."/>
            <person name="Copeland A."/>
            <person name="Hainaut M."/>
            <person name="Haridas S."/>
            <person name="Labutti K."/>
            <person name="Lindquist E."/>
            <person name="Lipzen A."/>
            <person name="Khouja H.-R."/>
            <person name="Murat C."/>
            <person name="Ohm R."/>
            <person name="Olson A."/>
            <person name="Spatafora J."/>
            <person name="Veneault-Fourrey C."/>
            <person name="Henrissat B."/>
            <person name="Grigoriev I."/>
            <person name="Martin F."/>
            <person name="Perotto S."/>
        </authorList>
    </citation>
    <scope>NUCLEOTIDE SEQUENCE [LARGE SCALE GENOMIC DNA]</scope>
    <source>
        <strain evidence="1 2">F</strain>
    </source>
</reference>
<evidence type="ECO:0008006" key="3">
    <source>
        <dbReference type="Google" id="ProtNLM"/>
    </source>
</evidence>
<name>A0A2J6QU86_HYAVF</name>
<evidence type="ECO:0000313" key="2">
    <source>
        <dbReference type="Proteomes" id="UP000235786"/>
    </source>
</evidence>
<dbReference type="AlphaFoldDB" id="A0A2J6QU86"/>
<sequence length="226" mass="24893">MTITEVGLMGVKPDHAVMDENTPEGQILFSIYKNIISLPGGPSRIYLGLETEDPLMLWAFFDWETLGQHAEFAKAYGAEAVKELPTVLTHGEFSKHVMLSPSSHVLQSPVTEVLLAYFPSDISAAEKEVAGAQFEQLIRKSLNGCLDVEGVSYGWGTENDFPVRGEKGQVGSVLMAFIGWPSVKATTKARETETSKEDVELVRNIEGVVKFATFHISCRTLERKAE</sequence>
<gene>
    <name evidence="1" type="ORF">L207DRAFT_593141</name>
</gene>
<proteinExistence type="predicted"/>
<dbReference type="EMBL" id="KZ613971">
    <property type="protein sequence ID" value="PMD29826.1"/>
    <property type="molecule type" value="Genomic_DNA"/>
</dbReference>
<dbReference type="STRING" id="1149755.A0A2J6QU86"/>
<organism evidence="1 2">
    <name type="scientific">Hyaloscypha variabilis (strain UAMH 11265 / GT02V1 / F)</name>
    <name type="common">Meliniomyces variabilis</name>
    <dbReference type="NCBI Taxonomy" id="1149755"/>
    <lineage>
        <taxon>Eukaryota</taxon>
        <taxon>Fungi</taxon>
        <taxon>Dikarya</taxon>
        <taxon>Ascomycota</taxon>
        <taxon>Pezizomycotina</taxon>
        <taxon>Leotiomycetes</taxon>
        <taxon>Helotiales</taxon>
        <taxon>Hyaloscyphaceae</taxon>
        <taxon>Hyaloscypha</taxon>
        <taxon>Hyaloscypha variabilis</taxon>
    </lineage>
</organism>
<dbReference type="Proteomes" id="UP000235786">
    <property type="component" value="Unassembled WGS sequence"/>
</dbReference>